<dbReference type="AlphaFoldDB" id="A0A6B3VP46"/>
<dbReference type="RefSeq" id="WP_163239059.1">
    <property type="nucleotide sequence ID" value="NZ_CP082780.1"/>
</dbReference>
<name>A0A6B3VP46_9BACI</name>
<dbReference type="InterPro" id="IPR023296">
    <property type="entry name" value="Glyco_hydro_beta-prop_sf"/>
</dbReference>
<comment type="caution">
    <text evidence="2">The sequence shown here is derived from an EMBL/GenBank/DDBJ whole genome shotgun (WGS) entry which is preliminary data.</text>
</comment>
<proteinExistence type="predicted"/>
<keyword evidence="3" id="KW-1185">Reference proteome</keyword>
<evidence type="ECO:0000313" key="4">
    <source>
        <dbReference type="Proteomes" id="UP000570010"/>
    </source>
</evidence>
<dbReference type="Proteomes" id="UP000570010">
    <property type="component" value="Unassembled WGS sequence"/>
</dbReference>
<protein>
    <submittedName>
        <fullName evidence="2">Uncharacterized protein</fullName>
    </submittedName>
</protein>
<dbReference type="EMBL" id="JACEIO010000001">
    <property type="protein sequence ID" value="MBA4535704.1"/>
    <property type="molecule type" value="Genomic_DNA"/>
</dbReference>
<reference evidence="2 3" key="1">
    <citation type="submission" date="2020-02" db="EMBL/GenBank/DDBJ databases">
        <title>Bacillus aquiflavi sp. nov., isolated from yellow water of strong flavor Chinese baijiu in Yibin region of China.</title>
        <authorList>
            <person name="Xie J."/>
        </authorList>
    </citation>
    <scope>NUCLEOTIDE SEQUENCE [LARGE SCALE GENOMIC DNA]</scope>
    <source>
        <strain evidence="2 3">3H-10</strain>
    </source>
</reference>
<accession>A0A6B3VP46</accession>
<dbReference type="Proteomes" id="UP000472971">
    <property type="component" value="Unassembled WGS sequence"/>
</dbReference>
<sequence>MANADRPLNIPTYVDTDNHATHPRVFKDETKKYGYEWIMVFTPYSQGQDQFENPLIVVSDNGIDWFVPKGLTNPIVAPEKPDEFHFSDTDLFDNGEELELWFRESDKINDSRLSRLLRMTSTDAVNWSEPEITFDFGTGGYGYGSPSVVMMDGEYQLYYREHMNLNSEGYVLQKARILGDWSEKEEVVFDFGENYKDYVSWHVEINYMDGKYVALNHAAKDNQFFDGKLFLFESDDGIHFYNPKLLISKSLDGFDHSFIYKSSVVKHNNKYWIYYSAFNTNNENYIGLTIGKSFNDLIGYKVSE</sequence>
<evidence type="ECO:0000313" key="2">
    <source>
        <dbReference type="EMBL" id="NEY80080.1"/>
    </source>
</evidence>
<reference evidence="1 4" key="2">
    <citation type="submission" date="2020-07" db="EMBL/GenBank/DDBJ databases">
        <authorList>
            <person name="Feng H."/>
        </authorList>
    </citation>
    <scope>NUCLEOTIDE SEQUENCE [LARGE SCALE GENOMIC DNA]</scope>
    <source>
        <strain evidence="4">s-12</strain>
        <strain evidence="1">S-12</strain>
    </source>
</reference>
<dbReference type="SUPFAM" id="SSF75005">
    <property type="entry name" value="Arabinanase/levansucrase/invertase"/>
    <property type="match status" value="1"/>
</dbReference>
<dbReference type="EMBL" id="JAAIWN010000001">
    <property type="protein sequence ID" value="NEY80080.1"/>
    <property type="molecule type" value="Genomic_DNA"/>
</dbReference>
<evidence type="ECO:0000313" key="1">
    <source>
        <dbReference type="EMBL" id="MBA4535704.1"/>
    </source>
</evidence>
<evidence type="ECO:0000313" key="3">
    <source>
        <dbReference type="Proteomes" id="UP000472971"/>
    </source>
</evidence>
<dbReference type="Gene3D" id="2.115.10.20">
    <property type="entry name" value="Glycosyl hydrolase domain, family 43"/>
    <property type="match status" value="1"/>
</dbReference>
<organism evidence="2 3">
    <name type="scientific">Bacillus aquiflavi</name>
    <dbReference type="NCBI Taxonomy" id="2672567"/>
    <lineage>
        <taxon>Bacteria</taxon>
        <taxon>Bacillati</taxon>
        <taxon>Bacillota</taxon>
        <taxon>Bacilli</taxon>
        <taxon>Bacillales</taxon>
        <taxon>Bacillaceae</taxon>
        <taxon>Bacillus</taxon>
    </lineage>
</organism>
<gene>
    <name evidence="2" type="ORF">G4D64_00790</name>
    <name evidence="1" type="ORF">H1Z61_00790</name>
</gene>